<evidence type="ECO:0000256" key="6">
    <source>
        <dbReference type="ARBA" id="ARBA00022679"/>
    </source>
</evidence>
<evidence type="ECO:0000256" key="9">
    <source>
        <dbReference type="HAMAP-Rule" id="MF_00210"/>
    </source>
</evidence>
<feature type="binding site" evidence="9">
    <location>
        <position position="166"/>
    </location>
    <ligand>
        <name>3-phosphoshikimate</name>
        <dbReference type="ChEBI" id="CHEBI:145989"/>
    </ligand>
</feature>
<dbReference type="GO" id="GO:0005737">
    <property type="term" value="C:cytoplasm"/>
    <property type="evidence" value="ECO:0007669"/>
    <property type="project" value="UniProtKB-SubCell"/>
</dbReference>
<feature type="binding site" evidence="9">
    <location>
        <position position="21"/>
    </location>
    <ligand>
        <name>phosphoenolpyruvate</name>
        <dbReference type="ChEBI" id="CHEBI:58702"/>
    </ligand>
</feature>
<dbReference type="HAMAP" id="MF_00210">
    <property type="entry name" value="EPSP_synth"/>
    <property type="match status" value="1"/>
</dbReference>
<gene>
    <name evidence="9 11" type="primary">aroA</name>
    <name evidence="11" type="ORF">I0Q91_04860</name>
</gene>
<feature type="binding site" evidence="9">
    <location>
        <position position="94"/>
    </location>
    <ligand>
        <name>phosphoenolpyruvate</name>
        <dbReference type="ChEBI" id="CHEBI:58702"/>
    </ligand>
</feature>
<evidence type="ECO:0000256" key="4">
    <source>
        <dbReference type="ARBA" id="ARBA00022490"/>
    </source>
</evidence>
<reference evidence="11" key="1">
    <citation type="submission" date="2020-11" db="EMBL/GenBank/DDBJ databases">
        <title>Halonatronomonas betainensis gen. nov., sp. nov. a novel haloalkaliphilic representative of the family Halanaerobiacae capable of betaine degradation.</title>
        <authorList>
            <person name="Boltyanskaya Y."/>
            <person name="Kevbrin V."/>
            <person name="Detkova E."/>
            <person name="Grouzdev D.S."/>
            <person name="Koziaeva V."/>
            <person name="Zhilina T."/>
        </authorList>
    </citation>
    <scope>NUCLEOTIDE SEQUENCE</scope>
    <source>
        <strain evidence="11">Z-7014</strain>
    </source>
</reference>
<dbReference type="InterPro" id="IPR036968">
    <property type="entry name" value="Enolpyruvate_Tfrase_sf"/>
</dbReference>
<dbReference type="FunFam" id="3.65.10.10:FF:000006">
    <property type="entry name" value="3-phosphoshikimate 1-carboxyvinyltransferase"/>
    <property type="match status" value="1"/>
</dbReference>
<keyword evidence="5 9" id="KW-0028">Amino-acid biosynthesis</keyword>
<dbReference type="PANTHER" id="PTHR21090">
    <property type="entry name" value="AROM/DEHYDROQUINATE SYNTHASE"/>
    <property type="match status" value="1"/>
</dbReference>
<feature type="binding site" evidence="9">
    <location>
        <position position="21"/>
    </location>
    <ligand>
        <name>3-phosphoshikimate</name>
        <dbReference type="ChEBI" id="CHEBI:145989"/>
    </ligand>
</feature>
<evidence type="ECO:0000313" key="12">
    <source>
        <dbReference type="Proteomes" id="UP000621436"/>
    </source>
</evidence>
<dbReference type="Pfam" id="PF00275">
    <property type="entry name" value="EPSP_synthase"/>
    <property type="match status" value="1"/>
</dbReference>
<dbReference type="PROSITE" id="PS00885">
    <property type="entry name" value="EPSP_SYNTHASE_2"/>
    <property type="match status" value="1"/>
</dbReference>
<dbReference type="PIRSF" id="PIRSF000505">
    <property type="entry name" value="EPSPS"/>
    <property type="match status" value="1"/>
</dbReference>
<keyword evidence="6 9" id="KW-0808">Transferase</keyword>
<comment type="similarity">
    <text evidence="3 9">Belongs to the EPSP synthase family.</text>
</comment>
<evidence type="ECO:0000256" key="5">
    <source>
        <dbReference type="ARBA" id="ARBA00022605"/>
    </source>
</evidence>
<comment type="caution">
    <text evidence="11">The sequence shown here is derived from an EMBL/GenBank/DDBJ whole genome shotgun (WGS) entry which is preliminary data.</text>
</comment>
<keyword evidence="4 9" id="KW-0963">Cytoplasm</keyword>
<organism evidence="11 12">
    <name type="scientific">Halonatronomonas betaini</name>
    <dbReference type="NCBI Taxonomy" id="2778430"/>
    <lineage>
        <taxon>Bacteria</taxon>
        <taxon>Bacillati</taxon>
        <taxon>Bacillota</taxon>
        <taxon>Clostridia</taxon>
        <taxon>Halanaerobiales</taxon>
        <taxon>Halarsenatibacteraceae</taxon>
        <taxon>Halonatronomonas</taxon>
    </lineage>
</organism>
<keyword evidence="7 9" id="KW-0057">Aromatic amino acid biosynthesis</keyword>
<dbReference type="InterPro" id="IPR023193">
    <property type="entry name" value="EPSP_synthase_CS"/>
</dbReference>
<feature type="binding site" evidence="9">
    <location>
        <position position="22"/>
    </location>
    <ligand>
        <name>3-phosphoshikimate</name>
        <dbReference type="ChEBI" id="CHEBI:145989"/>
    </ligand>
</feature>
<evidence type="ECO:0000313" key="11">
    <source>
        <dbReference type="EMBL" id="MBF8436403.1"/>
    </source>
</evidence>
<dbReference type="NCBIfam" id="TIGR01356">
    <property type="entry name" value="aroA"/>
    <property type="match status" value="1"/>
</dbReference>
<comment type="pathway">
    <text evidence="2 9">Metabolic intermediate biosynthesis; chorismate biosynthesis; chorismate from D-erythrose 4-phosphate and phosphoenolpyruvate: step 6/7.</text>
</comment>
<dbReference type="GO" id="GO:0003866">
    <property type="term" value="F:3-phosphoshikimate 1-carboxyvinyltransferase activity"/>
    <property type="evidence" value="ECO:0007669"/>
    <property type="project" value="UniProtKB-UniRule"/>
</dbReference>
<dbReference type="InterPro" id="IPR013792">
    <property type="entry name" value="RNA3'P_cycl/enolpyr_Trfase_a/b"/>
</dbReference>
<dbReference type="GO" id="GO:0009423">
    <property type="term" value="P:chorismate biosynthetic process"/>
    <property type="evidence" value="ECO:0007669"/>
    <property type="project" value="UniProtKB-UniRule"/>
</dbReference>
<comment type="caution">
    <text evidence="9">Lacks conserved residue(s) required for the propagation of feature annotation.</text>
</comment>
<evidence type="ECO:0000256" key="3">
    <source>
        <dbReference type="ARBA" id="ARBA00009948"/>
    </source>
</evidence>
<feature type="domain" description="Enolpyruvate transferase" evidence="10">
    <location>
        <begin position="7"/>
        <end position="423"/>
    </location>
</feature>
<feature type="binding site" evidence="9">
    <location>
        <position position="26"/>
    </location>
    <ligand>
        <name>3-phosphoshikimate</name>
        <dbReference type="ChEBI" id="CHEBI:145989"/>
    </ligand>
</feature>
<evidence type="ECO:0000256" key="1">
    <source>
        <dbReference type="ARBA" id="ARBA00002174"/>
    </source>
</evidence>
<sequence length="428" mass="45596">MKLKIANKSNINTKVSVPGDKSISHRSLMLAGIASGQSRVSGLLEGEDCFSTLKCMEKLGVDITRDNSGTYIVNGVGLNGLKEPADILDCGNSGTTMRLLSGLLAGRPFYSVLTGDRSLNSRPMDRIITPLSKMGAEIWSRQQGLAPLSIRGGNLASINYNSPVASAQVKSSILLAGLSTKGITYVNEPAQSRDHTEKMLKAAGVDIEINDNTIKLNSSGQPELKPLDINIPGDISSAAFIIAAGLITENSRILIKDVGINQTRTGVLDALKMMGAELTIKNKRVSSGEPLADIEACSSNLKAIEISGSLVPRLIDEIPLLALLATQADGDTIIKDAAELRVKETDRIKAISSELKKLGAEIEEYPNGMKIKGNTELKGGIEVDSFGDHRIGMTMAISGLIARNGIIVNNSESIDISFPDFEKLINNL</sequence>
<feature type="binding site" evidence="9">
    <location>
        <position position="168"/>
    </location>
    <ligand>
        <name>phosphoenolpyruvate</name>
        <dbReference type="ChEBI" id="CHEBI:58702"/>
    </ligand>
</feature>
<name>A0A931AX33_9FIRM</name>
<feature type="binding site" evidence="9">
    <location>
        <position position="168"/>
    </location>
    <ligand>
        <name>3-phosphoshikimate</name>
        <dbReference type="ChEBI" id="CHEBI:145989"/>
    </ligand>
</feature>
<evidence type="ECO:0000256" key="7">
    <source>
        <dbReference type="ARBA" id="ARBA00023141"/>
    </source>
</evidence>
<dbReference type="EC" id="2.5.1.19" evidence="9"/>
<keyword evidence="12" id="KW-1185">Reference proteome</keyword>
<feature type="binding site" evidence="9">
    <location>
        <position position="347"/>
    </location>
    <ligand>
        <name>phosphoenolpyruvate</name>
        <dbReference type="ChEBI" id="CHEBI:58702"/>
    </ligand>
</feature>
<comment type="function">
    <text evidence="1 9">Catalyzes the transfer of the enolpyruvyl moiety of phosphoenolpyruvate (PEP) to the 5-hydroxyl of shikimate-3-phosphate (S3P) to produce enolpyruvyl shikimate-3-phosphate and inorganic phosphate.</text>
</comment>
<dbReference type="GO" id="GO:0008652">
    <property type="term" value="P:amino acid biosynthetic process"/>
    <property type="evidence" value="ECO:0007669"/>
    <property type="project" value="UniProtKB-KW"/>
</dbReference>
<dbReference type="Gene3D" id="3.65.10.10">
    <property type="entry name" value="Enolpyruvate transferase domain"/>
    <property type="match status" value="2"/>
</dbReference>
<dbReference type="PROSITE" id="PS00104">
    <property type="entry name" value="EPSP_SYNTHASE_1"/>
    <property type="match status" value="1"/>
</dbReference>
<protein>
    <recommendedName>
        <fullName evidence="9">3-phosphoshikimate 1-carboxyvinyltransferase</fullName>
        <ecNumber evidence="9">2.5.1.19</ecNumber>
    </recommendedName>
    <alternativeName>
        <fullName evidence="9">5-enolpyruvylshikimate-3-phosphate synthase</fullName>
        <shortName evidence="9">EPSP synthase</shortName>
        <shortName evidence="9">EPSPS</shortName>
    </alternativeName>
</protein>
<evidence type="ECO:0000259" key="10">
    <source>
        <dbReference type="Pfam" id="PF00275"/>
    </source>
</evidence>
<comment type="subunit">
    <text evidence="9">Monomer.</text>
</comment>
<dbReference type="FunFam" id="3.65.10.10:FF:000005">
    <property type="entry name" value="3-phosphoshikimate 1-carboxyvinyltransferase"/>
    <property type="match status" value="1"/>
</dbReference>
<dbReference type="GO" id="GO:0009073">
    <property type="term" value="P:aromatic amino acid family biosynthetic process"/>
    <property type="evidence" value="ECO:0007669"/>
    <property type="project" value="UniProtKB-KW"/>
</dbReference>
<feature type="binding site" evidence="9">
    <location>
        <position position="343"/>
    </location>
    <ligand>
        <name>3-phosphoshikimate</name>
        <dbReference type="ChEBI" id="CHEBI:145989"/>
    </ligand>
</feature>
<comment type="subcellular location">
    <subcellularLocation>
        <location evidence="9">Cytoplasm</location>
    </subcellularLocation>
</comment>
<dbReference type="Proteomes" id="UP000621436">
    <property type="component" value="Unassembled WGS sequence"/>
</dbReference>
<feature type="binding site" evidence="9">
    <location>
        <position position="316"/>
    </location>
    <ligand>
        <name>3-phosphoshikimate</name>
        <dbReference type="ChEBI" id="CHEBI:145989"/>
    </ligand>
</feature>
<dbReference type="SUPFAM" id="SSF55205">
    <property type="entry name" value="EPT/RTPC-like"/>
    <property type="match status" value="1"/>
</dbReference>
<proteinExistence type="inferred from homology"/>
<comment type="catalytic activity">
    <reaction evidence="8">
        <text>3-phosphoshikimate + phosphoenolpyruvate = 5-O-(1-carboxyvinyl)-3-phosphoshikimate + phosphate</text>
        <dbReference type="Rhea" id="RHEA:21256"/>
        <dbReference type="ChEBI" id="CHEBI:43474"/>
        <dbReference type="ChEBI" id="CHEBI:57701"/>
        <dbReference type="ChEBI" id="CHEBI:58702"/>
        <dbReference type="ChEBI" id="CHEBI:145989"/>
        <dbReference type="EC" id="2.5.1.19"/>
    </reaction>
    <physiologicalReaction direction="left-to-right" evidence="8">
        <dbReference type="Rhea" id="RHEA:21257"/>
    </physiologicalReaction>
</comment>
<feature type="active site" description="Proton acceptor" evidence="9">
    <location>
        <position position="316"/>
    </location>
</feature>
<dbReference type="CDD" id="cd01556">
    <property type="entry name" value="EPSP_synthase"/>
    <property type="match status" value="1"/>
</dbReference>
<dbReference type="PANTHER" id="PTHR21090:SF5">
    <property type="entry name" value="PENTAFUNCTIONAL AROM POLYPEPTIDE"/>
    <property type="match status" value="1"/>
</dbReference>
<dbReference type="AlphaFoldDB" id="A0A931AX33"/>
<evidence type="ECO:0000256" key="8">
    <source>
        <dbReference type="ARBA" id="ARBA00044633"/>
    </source>
</evidence>
<dbReference type="RefSeq" id="WP_270453272.1">
    <property type="nucleotide sequence ID" value="NZ_JADPIE010000002.1"/>
</dbReference>
<feature type="binding site" evidence="9">
    <location>
        <position position="390"/>
    </location>
    <ligand>
        <name>phosphoenolpyruvate</name>
        <dbReference type="ChEBI" id="CHEBI:58702"/>
    </ligand>
</feature>
<dbReference type="InterPro" id="IPR001986">
    <property type="entry name" value="Enolpyruvate_Tfrase_dom"/>
</dbReference>
<accession>A0A931AX33</accession>
<feature type="binding site" evidence="9">
    <location>
        <position position="122"/>
    </location>
    <ligand>
        <name>phosphoenolpyruvate</name>
        <dbReference type="ChEBI" id="CHEBI:58702"/>
    </ligand>
</feature>
<dbReference type="EMBL" id="JADPIE010000002">
    <property type="protein sequence ID" value="MBF8436403.1"/>
    <property type="molecule type" value="Genomic_DNA"/>
</dbReference>
<evidence type="ECO:0000256" key="2">
    <source>
        <dbReference type="ARBA" id="ARBA00004811"/>
    </source>
</evidence>
<dbReference type="InterPro" id="IPR006264">
    <property type="entry name" value="EPSP_synthase"/>
</dbReference>